<reference evidence="2 3" key="1">
    <citation type="journal article" date="2018" name="Mol. Biol. Evol.">
        <title>Analysis of the draft genome of the red seaweed Gracilariopsis chorda provides insights into genome size evolution in Rhodophyta.</title>
        <authorList>
            <person name="Lee J."/>
            <person name="Yang E.C."/>
            <person name="Graf L."/>
            <person name="Yang J.H."/>
            <person name="Qiu H."/>
            <person name="Zel Zion U."/>
            <person name="Chan C.X."/>
            <person name="Stephens T.G."/>
            <person name="Weber A.P.M."/>
            <person name="Boo G.H."/>
            <person name="Boo S.M."/>
            <person name="Kim K.M."/>
            <person name="Shin Y."/>
            <person name="Jung M."/>
            <person name="Lee S.J."/>
            <person name="Yim H.S."/>
            <person name="Lee J.H."/>
            <person name="Bhattacharya D."/>
            <person name="Yoon H.S."/>
        </authorList>
    </citation>
    <scope>NUCLEOTIDE SEQUENCE [LARGE SCALE GENOMIC DNA]</scope>
    <source>
        <strain evidence="2 3">SKKU-2015</strain>
        <tissue evidence="2">Whole body</tissue>
    </source>
</reference>
<organism evidence="2 3">
    <name type="scientific">Gracilariopsis chorda</name>
    <dbReference type="NCBI Taxonomy" id="448386"/>
    <lineage>
        <taxon>Eukaryota</taxon>
        <taxon>Rhodophyta</taxon>
        <taxon>Florideophyceae</taxon>
        <taxon>Rhodymeniophycidae</taxon>
        <taxon>Gracilariales</taxon>
        <taxon>Gracilariaceae</taxon>
        <taxon>Gracilariopsis</taxon>
    </lineage>
</organism>
<evidence type="ECO:0008006" key="4">
    <source>
        <dbReference type="Google" id="ProtNLM"/>
    </source>
</evidence>
<keyword evidence="3" id="KW-1185">Reference proteome</keyword>
<feature type="transmembrane region" description="Helical" evidence="1">
    <location>
        <begin position="64"/>
        <end position="86"/>
    </location>
</feature>
<dbReference type="AlphaFoldDB" id="A0A2V3IUM5"/>
<gene>
    <name evidence="2" type="ORF">BWQ96_04373</name>
</gene>
<evidence type="ECO:0000313" key="2">
    <source>
        <dbReference type="EMBL" id="PXF45836.1"/>
    </source>
</evidence>
<evidence type="ECO:0000313" key="3">
    <source>
        <dbReference type="Proteomes" id="UP000247409"/>
    </source>
</evidence>
<keyword evidence="1" id="KW-0472">Membrane</keyword>
<sequence>MPHAFVSFLPFSQSRCSTFTGTRCVAPQTVNRVPKRRAVHLPVAVADPFTPGTLLIAKDITFRIFMGGLGIVFSGIVGVAVTAYLVSKNFDTFEEEFQNRDGAIDRRRRLDELREKEKNKKG</sequence>
<protein>
    <recommendedName>
        <fullName evidence="4">Transmembrane protein</fullName>
    </recommendedName>
</protein>
<name>A0A2V3IUM5_9FLOR</name>
<evidence type="ECO:0000256" key="1">
    <source>
        <dbReference type="SAM" id="Phobius"/>
    </source>
</evidence>
<accession>A0A2V3IUM5</accession>
<keyword evidence="1" id="KW-0812">Transmembrane</keyword>
<comment type="caution">
    <text evidence="2">The sequence shown here is derived from an EMBL/GenBank/DDBJ whole genome shotgun (WGS) entry which is preliminary data.</text>
</comment>
<keyword evidence="1" id="KW-1133">Transmembrane helix</keyword>
<dbReference type="EMBL" id="NBIV01000051">
    <property type="protein sequence ID" value="PXF45836.1"/>
    <property type="molecule type" value="Genomic_DNA"/>
</dbReference>
<proteinExistence type="predicted"/>
<dbReference type="Proteomes" id="UP000247409">
    <property type="component" value="Unassembled WGS sequence"/>
</dbReference>